<dbReference type="AlphaFoldDB" id="A0A0A8XPH0"/>
<reference evidence="1" key="1">
    <citation type="submission" date="2014-09" db="EMBL/GenBank/DDBJ databases">
        <authorList>
            <person name="Magalhaes I.L.F."/>
            <person name="Oliveira U."/>
            <person name="Santos F.R."/>
            <person name="Vidigal T.H.D.A."/>
            <person name="Brescovit A.D."/>
            <person name="Santos A.J."/>
        </authorList>
    </citation>
    <scope>NUCLEOTIDE SEQUENCE</scope>
    <source>
        <tissue evidence="1">Shoot tissue taken approximately 20 cm above the soil surface</tissue>
    </source>
</reference>
<accession>A0A0A8XPH0</accession>
<dbReference type="EMBL" id="GBRH01282324">
    <property type="protein sequence ID" value="JAD15571.1"/>
    <property type="molecule type" value="Transcribed_RNA"/>
</dbReference>
<name>A0A0A8XPH0_ARUDO</name>
<proteinExistence type="predicted"/>
<evidence type="ECO:0000313" key="1">
    <source>
        <dbReference type="EMBL" id="JAD15571.1"/>
    </source>
</evidence>
<protein>
    <submittedName>
        <fullName evidence="1">Uncharacterized protein</fullName>
    </submittedName>
</protein>
<sequence length="93" mass="10440">MASSETRDPVPLSVELHCFSAHARASCIHISLSFSLSHKGQEHSWAVIVYRWAYACEHGWWSWPGMSNCYCSLPACLCARELEAINQSHSCGR</sequence>
<reference evidence="1" key="2">
    <citation type="journal article" date="2015" name="Data Brief">
        <title>Shoot transcriptome of the giant reed, Arundo donax.</title>
        <authorList>
            <person name="Barrero R.A."/>
            <person name="Guerrero F.D."/>
            <person name="Moolhuijzen P."/>
            <person name="Goolsby J.A."/>
            <person name="Tidwell J."/>
            <person name="Bellgard S.E."/>
            <person name="Bellgard M.I."/>
        </authorList>
    </citation>
    <scope>NUCLEOTIDE SEQUENCE</scope>
    <source>
        <tissue evidence="1">Shoot tissue taken approximately 20 cm above the soil surface</tissue>
    </source>
</reference>
<organism evidence="1">
    <name type="scientific">Arundo donax</name>
    <name type="common">Giant reed</name>
    <name type="synonym">Donax arundinaceus</name>
    <dbReference type="NCBI Taxonomy" id="35708"/>
    <lineage>
        <taxon>Eukaryota</taxon>
        <taxon>Viridiplantae</taxon>
        <taxon>Streptophyta</taxon>
        <taxon>Embryophyta</taxon>
        <taxon>Tracheophyta</taxon>
        <taxon>Spermatophyta</taxon>
        <taxon>Magnoliopsida</taxon>
        <taxon>Liliopsida</taxon>
        <taxon>Poales</taxon>
        <taxon>Poaceae</taxon>
        <taxon>PACMAD clade</taxon>
        <taxon>Arundinoideae</taxon>
        <taxon>Arundineae</taxon>
        <taxon>Arundo</taxon>
    </lineage>
</organism>